<dbReference type="InterPro" id="IPR036812">
    <property type="entry name" value="NAD(P)_OxRdtase_dom_sf"/>
</dbReference>
<organism evidence="1 2">
    <name type="scientific">Extremus antarcticus</name>
    <dbReference type="NCBI Taxonomy" id="702011"/>
    <lineage>
        <taxon>Eukaryota</taxon>
        <taxon>Fungi</taxon>
        <taxon>Dikarya</taxon>
        <taxon>Ascomycota</taxon>
        <taxon>Pezizomycotina</taxon>
        <taxon>Dothideomycetes</taxon>
        <taxon>Dothideomycetidae</taxon>
        <taxon>Mycosphaerellales</taxon>
        <taxon>Extremaceae</taxon>
        <taxon>Extremus</taxon>
    </lineage>
</organism>
<accession>A0AAJ0DH50</accession>
<dbReference type="EMBL" id="JAWDJX010000014">
    <property type="protein sequence ID" value="KAK3053841.1"/>
    <property type="molecule type" value="Genomic_DNA"/>
</dbReference>
<reference evidence="1" key="1">
    <citation type="submission" date="2023-04" db="EMBL/GenBank/DDBJ databases">
        <title>Black Yeasts Isolated from many extreme environments.</title>
        <authorList>
            <person name="Coleine C."/>
            <person name="Stajich J.E."/>
            <person name="Selbmann L."/>
        </authorList>
    </citation>
    <scope>NUCLEOTIDE SEQUENCE</scope>
    <source>
        <strain evidence="1">CCFEE 5312</strain>
    </source>
</reference>
<comment type="caution">
    <text evidence="1">The sequence shown here is derived from an EMBL/GenBank/DDBJ whole genome shotgun (WGS) entry which is preliminary data.</text>
</comment>
<sequence>MDASDLRHKIQANEYEFNPFLLSDPDFQALRAFEIKHEIINMNYGVLTVLNGKLPTATTSALLETLKAQSKTTGLSSAELLLSWANDRLDGVVVSSTSRSDRAVETVALFLSDHPTRLADGVYDQIEQAAARDGFEGKVFYKHRHMEAVVAA</sequence>
<evidence type="ECO:0000313" key="1">
    <source>
        <dbReference type="EMBL" id="KAK3053841.1"/>
    </source>
</evidence>
<gene>
    <name evidence="1" type="ORF">LTR09_005121</name>
</gene>
<protein>
    <submittedName>
        <fullName evidence="1">Uncharacterized protein</fullName>
    </submittedName>
</protein>
<name>A0AAJ0DH50_9PEZI</name>
<dbReference type="Gene3D" id="3.20.20.100">
    <property type="entry name" value="NADP-dependent oxidoreductase domain"/>
    <property type="match status" value="1"/>
</dbReference>
<dbReference type="Proteomes" id="UP001271007">
    <property type="component" value="Unassembled WGS sequence"/>
</dbReference>
<dbReference type="SUPFAM" id="SSF51430">
    <property type="entry name" value="NAD(P)-linked oxidoreductase"/>
    <property type="match status" value="1"/>
</dbReference>
<dbReference type="AlphaFoldDB" id="A0AAJ0DH50"/>
<proteinExistence type="predicted"/>
<evidence type="ECO:0000313" key="2">
    <source>
        <dbReference type="Proteomes" id="UP001271007"/>
    </source>
</evidence>
<keyword evidence="2" id="KW-1185">Reference proteome</keyword>